<dbReference type="AlphaFoldDB" id="A0A520RZI6"/>
<dbReference type="Proteomes" id="UP000320404">
    <property type="component" value="Unassembled WGS sequence"/>
</dbReference>
<name>A0A520RZI6_9GAMM</name>
<dbReference type="Gene3D" id="3.30.70.60">
    <property type="match status" value="1"/>
</dbReference>
<evidence type="ECO:0000313" key="2">
    <source>
        <dbReference type="Proteomes" id="UP000320404"/>
    </source>
</evidence>
<dbReference type="Pfam" id="PF10741">
    <property type="entry name" value="T2SSM_b"/>
    <property type="match status" value="1"/>
</dbReference>
<accession>A0A520RZI6</accession>
<proteinExistence type="predicted"/>
<organism evidence="1 2">
    <name type="scientific">OM182 bacterium</name>
    <dbReference type="NCBI Taxonomy" id="2510334"/>
    <lineage>
        <taxon>Bacteria</taxon>
        <taxon>Pseudomonadati</taxon>
        <taxon>Pseudomonadota</taxon>
        <taxon>Gammaproteobacteria</taxon>
        <taxon>OMG group</taxon>
        <taxon>OM182 clade</taxon>
    </lineage>
</organism>
<dbReference type="InterPro" id="IPR034756">
    <property type="entry name" value="T2SSM_b"/>
</dbReference>
<gene>
    <name evidence="1" type="ORF">EVA69_04030</name>
</gene>
<reference evidence="1 2" key="1">
    <citation type="submission" date="2019-02" db="EMBL/GenBank/DDBJ databases">
        <title>Prokaryotic population dynamics and viral predation in marine succession experiment using metagenomics: the confinement effect.</title>
        <authorList>
            <person name="Haro-Moreno J.M."/>
            <person name="Rodriguez-Valera F."/>
            <person name="Lopez-Perez M."/>
        </authorList>
    </citation>
    <scope>NUCLEOTIDE SEQUENCE [LARGE SCALE GENOMIC DNA]</scope>
    <source>
        <strain evidence="1">MED-G158</strain>
    </source>
</reference>
<evidence type="ECO:0000313" key="1">
    <source>
        <dbReference type="EMBL" id="RZO75605.1"/>
    </source>
</evidence>
<dbReference type="EMBL" id="SHAH01000051">
    <property type="protein sequence ID" value="RZO75605.1"/>
    <property type="molecule type" value="Genomic_DNA"/>
</dbReference>
<comment type="caution">
    <text evidence="1">The sequence shown here is derived from an EMBL/GenBank/DDBJ whole genome shotgun (WGS) entry which is preliminary data.</text>
</comment>
<protein>
    <submittedName>
        <fullName evidence="1">Uncharacterized protein</fullName>
    </submittedName>
</protein>
<sequence>MEISSRERNILLLAAVVALMFMATRVVPAVGNIYDSREADIDDVLLAIEREERLIENSLAWRERRIDAEVQQAQIETQIFSGDTIPLIEANIQRELSQHARDSGLSVNSTRLAESVEANDWLMISQEMSFRTGDASYTVNFLRQLENSQPRLRVRDFSLNRSRNQYSGSITVVGFAQNSTTRVGDEQ</sequence>
<dbReference type="InterPro" id="IPR014717">
    <property type="entry name" value="Transl_elong_EF1B/ribsomal_bS6"/>
</dbReference>